<accession>A0ABR9XS97</accession>
<dbReference type="SUPFAM" id="SSF53756">
    <property type="entry name" value="UDP-Glycosyltransferase/glycogen phosphorylase"/>
    <property type="match status" value="1"/>
</dbReference>
<feature type="domain" description="Glycosyltransferase subfamily 4-like N-terminal" evidence="4">
    <location>
        <begin position="13"/>
        <end position="159"/>
    </location>
</feature>
<gene>
    <name evidence="5" type="ORF">INT08_06280</name>
</gene>
<reference evidence="5 6" key="1">
    <citation type="journal article" date="2020" name="Microorganisms">
        <title>Simultaneous Genome Sequencing of Prosthecochloris ethylica and Desulfuromonas acetoxidans within a Syntrophic Mixture Reveals Unique Pili and Protein Interactions.</title>
        <authorList>
            <person name="Kyndt J.A."/>
            <person name="Van Beeumen J.J."/>
            <person name="Meyer T.E."/>
        </authorList>
    </citation>
    <scope>NUCLEOTIDE SEQUENCE [LARGE SCALE GENOMIC DNA]</scope>
    <source>
        <strain evidence="5 6">N3</strain>
    </source>
</reference>
<dbReference type="EMBL" id="JADGII010000008">
    <property type="protein sequence ID" value="MBF0636782.1"/>
    <property type="molecule type" value="Genomic_DNA"/>
</dbReference>
<dbReference type="RefSeq" id="WP_175187463.1">
    <property type="nucleotide sequence ID" value="NZ_JABVZQ010000009.1"/>
</dbReference>
<evidence type="ECO:0000313" key="5">
    <source>
        <dbReference type="EMBL" id="MBF0636782.1"/>
    </source>
</evidence>
<keyword evidence="1" id="KW-0328">Glycosyltransferase</keyword>
<dbReference type="Proteomes" id="UP000619838">
    <property type="component" value="Unassembled WGS sequence"/>
</dbReference>
<dbReference type="Gene3D" id="3.40.50.2000">
    <property type="entry name" value="Glycogen Phosphorylase B"/>
    <property type="match status" value="2"/>
</dbReference>
<dbReference type="InterPro" id="IPR028098">
    <property type="entry name" value="Glyco_trans_4-like_N"/>
</dbReference>
<protein>
    <submittedName>
        <fullName evidence="5">Glycosyltransferase</fullName>
    </submittedName>
</protein>
<sequence>MNILFLNSARRGWGGNEKWLKMAAAGLQENHNVILAYRDPDIGKRIAVRKFRLPFRHELDAATVARLMELIRTHRIDILVPTKQKEYVLAAIAARLTGSRCVFRLGITRKLDTPLKRLIYNRLADGIIVNARRIKSTLRASGLKDNVNVRVVYNGIDTENIAHLAQAAIPELPFDTLITAMGELSPRKGFDRLIDAFARLAHRGMNSSTGLVIIGEGNMKETLRKQAAALGIDSRVVLTGFLENPYPYLAASSIFVMPSANEGISNALLEAATLGNAIVTGTSGGGITEVIRNRENGLLVDAENPEDIAVNISLLLDSPVLRRQIAGNGQKTVGELFSMKAMTHELTDFFSSIVNHPA</sequence>
<evidence type="ECO:0000256" key="1">
    <source>
        <dbReference type="ARBA" id="ARBA00022676"/>
    </source>
</evidence>
<dbReference type="Pfam" id="PF00534">
    <property type="entry name" value="Glycos_transf_1"/>
    <property type="match status" value="1"/>
</dbReference>
<organism evidence="5 6">
    <name type="scientific">Prosthecochloris ethylica</name>
    <dbReference type="NCBI Taxonomy" id="2743976"/>
    <lineage>
        <taxon>Bacteria</taxon>
        <taxon>Pseudomonadati</taxon>
        <taxon>Chlorobiota</taxon>
        <taxon>Chlorobiia</taxon>
        <taxon>Chlorobiales</taxon>
        <taxon>Chlorobiaceae</taxon>
        <taxon>Prosthecochloris</taxon>
    </lineage>
</organism>
<name>A0ABR9XS97_9CHLB</name>
<proteinExistence type="predicted"/>
<dbReference type="CDD" id="cd03811">
    <property type="entry name" value="GT4_GT28_WabH-like"/>
    <property type="match status" value="1"/>
</dbReference>
<evidence type="ECO:0000256" key="2">
    <source>
        <dbReference type="ARBA" id="ARBA00022679"/>
    </source>
</evidence>
<dbReference type="InterPro" id="IPR001296">
    <property type="entry name" value="Glyco_trans_1"/>
</dbReference>
<dbReference type="PANTHER" id="PTHR12526">
    <property type="entry name" value="GLYCOSYLTRANSFERASE"/>
    <property type="match status" value="1"/>
</dbReference>
<comment type="caution">
    <text evidence="5">The sequence shown here is derived from an EMBL/GenBank/DDBJ whole genome shotgun (WGS) entry which is preliminary data.</text>
</comment>
<feature type="domain" description="Glycosyl transferase family 1" evidence="3">
    <location>
        <begin position="176"/>
        <end position="331"/>
    </location>
</feature>
<dbReference type="Pfam" id="PF13439">
    <property type="entry name" value="Glyco_transf_4"/>
    <property type="match status" value="1"/>
</dbReference>
<keyword evidence="2" id="KW-0808">Transferase</keyword>
<evidence type="ECO:0000313" key="6">
    <source>
        <dbReference type="Proteomes" id="UP000619838"/>
    </source>
</evidence>
<dbReference type="PANTHER" id="PTHR12526:SF629">
    <property type="entry name" value="TEICHURONIC ACID BIOSYNTHESIS GLYCOSYLTRANSFERASE TUAH-RELATED"/>
    <property type="match status" value="1"/>
</dbReference>
<keyword evidence="6" id="KW-1185">Reference proteome</keyword>
<evidence type="ECO:0000259" key="4">
    <source>
        <dbReference type="Pfam" id="PF13439"/>
    </source>
</evidence>
<evidence type="ECO:0000259" key="3">
    <source>
        <dbReference type="Pfam" id="PF00534"/>
    </source>
</evidence>